<dbReference type="InterPro" id="IPR024794">
    <property type="entry name" value="Rbsml_eL15_core_dom_sf"/>
</dbReference>
<sequence length="104" mass="11925">MRFLQRQGSEKVNVRDLFPKVHTKTYGNPTNQPIIQLKFQKNKRSVAEEHADPKSGGINVLKSYWISDNSTYKYFEIILVDAAHKAIHNDPRINLICKACTQAP</sequence>
<dbReference type="Proteomes" id="UP000230069">
    <property type="component" value="Unassembled WGS sequence"/>
</dbReference>
<dbReference type="Gene3D" id="3.40.1120.10">
    <property type="entry name" value="Ribosomal protein l15e"/>
    <property type="match status" value="1"/>
</dbReference>
<proteinExistence type="inferred from homology"/>
<name>A0A2G5F2V0_AQUCA</name>
<protein>
    <recommendedName>
        <fullName evidence="4">Ribosomal protein L15</fullName>
    </recommendedName>
</protein>
<dbReference type="PANTHER" id="PTHR11847">
    <property type="entry name" value="RIBOSOMAL PROTEIN L15"/>
    <property type="match status" value="1"/>
</dbReference>
<dbReference type="SMART" id="SM01384">
    <property type="entry name" value="Ribosomal_L15e"/>
    <property type="match status" value="1"/>
</dbReference>
<dbReference type="PANTHER" id="PTHR11847:SF4">
    <property type="entry name" value="LARGE RIBOSOMAL SUBUNIT PROTEIN EL15"/>
    <property type="match status" value="1"/>
</dbReference>
<organism evidence="5 6">
    <name type="scientific">Aquilegia coerulea</name>
    <name type="common">Rocky mountain columbine</name>
    <dbReference type="NCBI Taxonomy" id="218851"/>
    <lineage>
        <taxon>Eukaryota</taxon>
        <taxon>Viridiplantae</taxon>
        <taxon>Streptophyta</taxon>
        <taxon>Embryophyta</taxon>
        <taxon>Tracheophyta</taxon>
        <taxon>Spermatophyta</taxon>
        <taxon>Magnoliopsida</taxon>
        <taxon>Ranunculales</taxon>
        <taxon>Ranunculaceae</taxon>
        <taxon>Thalictroideae</taxon>
        <taxon>Aquilegia</taxon>
    </lineage>
</organism>
<dbReference type="GO" id="GO:0002181">
    <property type="term" value="P:cytoplasmic translation"/>
    <property type="evidence" value="ECO:0007669"/>
    <property type="project" value="TreeGrafter"/>
</dbReference>
<keyword evidence="3 4" id="KW-0687">Ribonucleoprotein</keyword>
<keyword evidence="2 4" id="KW-0689">Ribosomal protein</keyword>
<dbReference type="STRING" id="218851.A0A2G5F2V0"/>
<evidence type="ECO:0000256" key="4">
    <source>
        <dbReference type="RuleBase" id="RU000663"/>
    </source>
</evidence>
<dbReference type="InParanoid" id="A0A2G5F2V0"/>
<evidence type="ECO:0000313" key="6">
    <source>
        <dbReference type="Proteomes" id="UP000230069"/>
    </source>
</evidence>
<dbReference type="GO" id="GO:0022625">
    <property type="term" value="C:cytosolic large ribosomal subunit"/>
    <property type="evidence" value="ECO:0007669"/>
    <property type="project" value="TreeGrafter"/>
</dbReference>
<dbReference type="AlphaFoldDB" id="A0A2G5F2V0"/>
<evidence type="ECO:0000256" key="2">
    <source>
        <dbReference type="ARBA" id="ARBA00022980"/>
    </source>
</evidence>
<dbReference type="SUPFAM" id="SSF54189">
    <property type="entry name" value="Ribosomal proteins S24e, L23 and L15e"/>
    <property type="match status" value="1"/>
</dbReference>
<dbReference type="InterPro" id="IPR012678">
    <property type="entry name" value="Ribosomal_uL23/eL15/eS24_sf"/>
</dbReference>
<gene>
    <name evidence="5" type="ORF">AQUCO_00200343v1</name>
</gene>
<dbReference type="Pfam" id="PF00827">
    <property type="entry name" value="Ribosomal_L15e"/>
    <property type="match status" value="1"/>
</dbReference>
<evidence type="ECO:0000313" key="5">
    <source>
        <dbReference type="EMBL" id="PIA62280.1"/>
    </source>
</evidence>
<evidence type="ECO:0000256" key="3">
    <source>
        <dbReference type="ARBA" id="ARBA00023274"/>
    </source>
</evidence>
<dbReference type="InterPro" id="IPR000439">
    <property type="entry name" value="Ribosomal_eL15"/>
</dbReference>
<dbReference type="EMBL" id="KZ305019">
    <property type="protein sequence ID" value="PIA62280.1"/>
    <property type="molecule type" value="Genomic_DNA"/>
</dbReference>
<dbReference type="GO" id="GO:0003735">
    <property type="term" value="F:structural constituent of ribosome"/>
    <property type="evidence" value="ECO:0007669"/>
    <property type="project" value="InterPro"/>
</dbReference>
<dbReference type="OrthoDB" id="10255148at2759"/>
<keyword evidence="6" id="KW-1185">Reference proteome</keyword>
<comment type="similarity">
    <text evidence="1 4">Belongs to the eukaryotic ribosomal protein eL15 family.</text>
</comment>
<reference evidence="5 6" key="1">
    <citation type="submission" date="2017-09" db="EMBL/GenBank/DDBJ databases">
        <title>WGS assembly of Aquilegia coerulea Goldsmith.</title>
        <authorList>
            <person name="Hodges S."/>
            <person name="Kramer E."/>
            <person name="Nordborg M."/>
            <person name="Tomkins J."/>
            <person name="Borevitz J."/>
            <person name="Derieg N."/>
            <person name="Yan J."/>
            <person name="Mihaltcheva S."/>
            <person name="Hayes R.D."/>
            <person name="Rokhsar D."/>
        </authorList>
    </citation>
    <scope>NUCLEOTIDE SEQUENCE [LARGE SCALE GENOMIC DNA]</scope>
    <source>
        <strain evidence="6">cv. Goldsmith</strain>
    </source>
</reference>
<evidence type="ECO:0000256" key="1">
    <source>
        <dbReference type="ARBA" id="ARBA00006857"/>
    </source>
</evidence>
<accession>A0A2G5F2V0</accession>
<dbReference type="GO" id="GO:0003723">
    <property type="term" value="F:RNA binding"/>
    <property type="evidence" value="ECO:0007669"/>
    <property type="project" value="TreeGrafter"/>
</dbReference>